<comment type="caution">
    <text evidence="6">The sequence shown here is derived from an EMBL/GenBank/DDBJ whole genome shotgun (WGS) entry which is preliminary data.</text>
</comment>
<dbReference type="PANTHER" id="PTHR43649:SF34">
    <property type="entry name" value="ABC TRANSPORTER PERIPLASMIC-BINDING PROTEIN YCJN-RELATED"/>
    <property type="match status" value="1"/>
</dbReference>
<name>A0A7C8LDH8_9FIRM</name>
<keyword evidence="2" id="KW-0813">Transport</keyword>
<evidence type="ECO:0000256" key="2">
    <source>
        <dbReference type="ARBA" id="ARBA00022448"/>
    </source>
</evidence>
<sequence>MKKWLSILVAMLMVLSAGCSKAPATQETPAETPAEQKTETPAAEVPAEKTKISFAVQADSTPALETLVSTFNGSQDKYIVEIVEFTNDSSQMHDQLITSLSSGSSEYDVMSLDVVWAGEFAAAGYIEALDMLMDEAGLKIEDFNAGSMASGSYQGKQYTLPYFPDLGLLFYRSDIVSPEDAAKLESGDYTYDDLYAMMEKYKGQGGTETTFTFQAKQYEGITCNATEFTGAFKDLKAGLETMKKFTDSDLTPTDILNYDEGSTDANFKEGKSVFSRNWPYQFGVIKGEDSKIKPDQIGVAPLPKGNVVGGWLLSINKNSDNIEGAWEFVKFVAGPEGQKINSTKGGYLPGYNALLTDEEVIAANELLQSEGFKKALTSTIARPVSAEYSKLSDTIQVNVHKYLSGSQDIDTTVAAIEAALK</sequence>
<evidence type="ECO:0000313" key="7">
    <source>
        <dbReference type="Proteomes" id="UP000483018"/>
    </source>
</evidence>
<comment type="similarity">
    <text evidence="1">Belongs to the bacterial solute-binding protein 1 family.</text>
</comment>
<evidence type="ECO:0000256" key="4">
    <source>
        <dbReference type="SAM" id="MobiDB-lite"/>
    </source>
</evidence>
<dbReference type="SUPFAM" id="SSF53850">
    <property type="entry name" value="Periplasmic binding protein-like II"/>
    <property type="match status" value="1"/>
</dbReference>
<dbReference type="OrthoDB" id="9808332at2"/>
<dbReference type="InterPro" id="IPR006059">
    <property type="entry name" value="SBP"/>
</dbReference>
<dbReference type="EMBL" id="WSLF01000011">
    <property type="protein sequence ID" value="KAE9632024.1"/>
    <property type="molecule type" value="Genomic_DNA"/>
</dbReference>
<feature type="signal peptide" evidence="5">
    <location>
        <begin position="1"/>
        <end position="21"/>
    </location>
</feature>
<evidence type="ECO:0000256" key="1">
    <source>
        <dbReference type="ARBA" id="ARBA00008520"/>
    </source>
</evidence>
<dbReference type="Proteomes" id="UP000483018">
    <property type="component" value="Unassembled WGS sequence"/>
</dbReference>
<reference evidence="6 7" key="1">
    <citation type="submission" date="2019-12" db="EMBL/GenBank/DDBJ databases">
        <title>Defluviitalea raffinosedens, isolated from a biogas fermenter, genome sequencing and characterization.</title>
        <authorList>
            <person name="Rettenmaier R."/>
            <person name="Schneider M."/>
            <person name="Neuhaus K."/>
            <person name="Liebl W."/>
            <person name="Zverlov V."/>
        </authorList>
    </citation>
    <scope>NUCLEOTIDE SEQUENCE [LARGE SCALE GENOMIC DNA]</scope>
    <source>
        <strain evidence="6 7">249c-K6</strain>
    </source>
</reference>
<dbReference type="Pfam" id="PF13416">
    <property type="entry name" value="SBP_bac_8"/>
    <property type="match status" value="1"/>
</dbReference>
<organism evidence="6 7">
    <name type="scientific">Defluviitalea raffinosedens</name>
    <dbReference type="NCBI Taxonomy" id="1450156"/>
    <lineage>
        <taxon>Bacteria</taxon>
        <taxon>Bacillati</taxon>
        <taxon>Bacillota</taxon>
        <taxon>Clostridia</taxon>
        <taxon>Lachnospirales</taxon>
        <taxon>Defluviitaleaceae</taxon>
        <taxon>Defluviitalea</taxon>
    </lineage>
</organism>
<dbReference type="AlphaFoldDB" id="A0A7C8LDH8"/>
<dbReference type="Gene3D" id="3.40.190.10">
    <property type="entry name" value="Periplasmic binding protein-like II"/>
    <property type="match status" value="2"/>
</dbReference>
<gene>
    <name evidence="6" type="ORF">GND95_10940</name>
</gene>
<dbReference type="RefSeq" id="WP_158741201.1">
    <property type="nucleotide sequence ID" value="NZ_JAFBEP010000016.1"/>
</dbReference>
<dbReference type="PROSITE" id="PS51257">
    <property type="entry name" value="PROKAR_LIPOPROTEIN"/>
    <property type="match status" value="1"/>
</dbReference>
<feature type="region of interest" description="Disordered" evidence="4">
    <location>
        <begin position="24"/>
        <end position="45"/>
    </location>
</feature>
<feature type="chain" id="PRO_5038335838" evidence="5">
    <location>
        <begin position="22"/>
        <end position="421"/>
    </location>
</feature>
<keyword evidence="7" id="KW-1185">Reference proteome</keyword>
<dbReference type="InterPro" id="IPR050490">
    <property type="entry name" value="Bact_solute-bd_prot1"/>
</dbReference>
<accession>A0A7C8LDH8</accession>
<protein>
    <submittedName>
        <fullName evidence="6">Extracellular solute-binding protein</fullName>
    </submittedName>
</protein>
<dbReference type="PANTHER" id="PTHR43649">
    <property type="entry name" value="ARABINOSE-BINDING PROTEIN-RELATED"/>
    <property type="match status" value="1"/>
</dbReference>
<proteinExistence type="inferred from homology"/>
<keyword evidence="3 5" id="KW-0732">Signal</keyword>
<evidence type="ECO:0000313" key="6">
    <source>
        <dbReference type="EMBL" id="KAE9632024.1"/>
    </source>
</evidence>
<evidence type="ECO:0000256" key="5">
    <source>
        <dbReference type="SAM" id="SignalP"/>
    </source>
</evidence>
<evidence type="ECO:0000256" key="3">
    <source>
        <dbReference type="ARBA" id="ARBA00022729"/>
    </source>
</evidence>